<protein>
    <submittedName>
        <fullName evidence="9">BING4CT domain-containing protein</fullName>
    </submittedName>
</protein>
<evidence type="ECO:0000256" key="1">
    <source>
        <dbReference type="ARBA" id="ARBA00004604"/>
    </source>
</evidence>
<dbReference type="PANTHER" id="PTHR14085">
    <property type="entry name" value="WD-REPEAT PROTEIN BING4"/>
    <property type="match status" value="1"/>
</dbReference>
<dbReference type="Pfam" id="PF08149">
    <property type="entry name" value="BING4CT"/>
    <property type="match status" value="1"/>
</dbReference>
<dbReference type="GO" id="GO:0030686">
    <property type="term" value="C:90S preribosome"/>
    <property type="evidence" value="ECO:0007669"/>
    <property type="project" value="TreeGrafter"/>
</dbReference>
<dbReference type="Pfam" id="PF00400">
    <property type="entry name" value="WD40"/>
    <property type="match status" value="1"/>
</dbReference>
<dbReference type="WBParaSite" id="Pan_g19572.t1">
    <property type="protein sequence ID" value="Pan_g19572.t1"/>
    <property type="gene ID" value="Pan_g19572"/>
</dbReference>
<feature type="repeat" description="WD" evidence="6">
    <location>
        <begin position="310"/>
        <end position="351"/>
    </location>
</feature>
<dbReference type="PROSITE" id="PS50294">
    <property type="entry name" value="WD_REPEATS_REGION"/>
    <property type="match status" value="1"/>
</dbReference>
<dbReference type="Gene3D" id="2.130.10.10">
    <property type="entry name" value="YVTN repeat-like/Quinoprotein amine dehydrogenase"/>
    <property type="match status" value="1"/>
</dbReference>
<reference evidence="8" key="1">
    <citation type="journal article" date="2013" name="Genetics">
        <title>The draft genome and transcriptome of Panagrellus redivivus are shaped by the harsh demands of a free-living lifestyle.</title>
        <authorList>
            <person name="Srinivasan J."/>
            <person name="Dillman A.R."/>
            <person name="Macchietto M.G."/>
            <person name="Heikkinen L."/>
            <person name="Lakso M."/>
            <person name="Fracchia K.M."/>
            <person name="Antoshechkin I."/>
            <person name="Mortazavi A."/>
            <person name="Wong G."/>
            <person name="Sternberg P.W."/>
        </authorList>
    </citation>
    <scope>NUCLEOTIDE SEQUENCE [LARGE SCALE GENOMIC DNA]</scope>
    <source>
        <strain evidence="8">MT8872</strain>
    </source>
</reference>
<dbReference type="InterPro" id="IPR015943">
    <property type="entry name" value="WD40/YVTN_repeat-like_dom_sf"/>
</dbReference>
<dbReference type="GO" id="GO:0000462">
    <property type="term" value="P:maturation of SSU-rRNA from tricistronic rRNA transcript (SSU-rRNA, 5.8S rRNA, LSU-rRNA)"/>
    <property type="evidence" value="ECO:0007669"/>
    <property type="project" value="TreeGrafter"/>
</dbReference>
<dbReference type="InterPro" id="IPR012952">
    <property type="entry name" value="BING4_C_dom"/>
</dbReference>
<reference evidence="9" key="2">
    <citation type="submission" date="2020-10" db="UniProtKB">
        <authorList>
            <consortium name="WormBaseParasite"/>
        </authorList>
    </citation>
    <scope>IDENTIFICATION</scope>
</reference>
<evidence type="ECO:0000256" key="6">
    <source>
        <dbReference type="PROSITE-ProRule" id="PRU00221"/>
    </source>
</evidence>
<dbReference type="SMART" id="SM00320">
    <property type="entry name" value="WD40"/>
    <property type="match status" value="2"/>
</dbReference>
<proteinExistence type="predicted"/>
<evidence type="ECO:0000313" key="9">
    <source>
        <dbReference type="WBParaSite" id="Pan_g19572.t1"/>
    </source>
</evidence>
<dbReference type="AlphaFoldDB" id="A0A7E4ZV75"/>
<dbReference type="SUPFAM" id="SSF50978">
    <property type="entry name" value="WD40 repeat-like"/>
    <property type="match status" value="1"/>
</dbReference>
<evidence type="ECO:0000256" key="5">
    <source>
        <dbReference type="ARBA" id="ARBA00023242"/>
    </source>
</evidence>
<evidence type="ECO:0000256" key="3">
    <source>
        <dbReference type="ARBA" id="ARBA00022574"/>
    </source>
</evidence>
<accession>A0A7E4ZV75</accession>
<keyword evidence="3 6" id="KW-0853">WD repeat</keyword>
<dbReference type="PANTHER" id="PTHR14085:SF3">
    <property type="entry name" value="WD REPEAT-CONTAINING PROTEIN 46"/>
    <property type="match status" value="1"/>
</dbReference>
<keyword evidence="2" id="KW-0698">rRNA processing</keyword>
<keyword evidence="4" id="KW-0677">Repeat</keyword>
<evidence type="ECO:0000259" key="7">
    <source>
        <dbReference type="SMART" id="SM01033"/>
    </source>
</evidence>
<feature type="domain" description="BING4 C-terminal" evidence="7">
    <location>
        <begin position="392"/>
        <end position="470"/>
    </location>
</feature>
<keyword evidence="5" id="KW-0539">Nucleus</keyword>
<comment type="subcellular location">
    <subcellularLocation>
        <location evidence="1">Nucleus</location>
        <location evidence="1">Nucleolus</location>
    </subcellularLocation>
</comment>
<evidence type="ECO:0000313" key="8">
    <source>
        <dbReference type="Proteomes" id="UP000492821"/>
    </source>
</evidence>
<dbReference type="InterPro" id="IPR001680">
    <property type="entry name" value="WD40_rpt"/>
</dbReference>
<dbReference type="Proteomes" id="UP000492821">
    <property type="component" value="Unassembled WGS sequence"/>
</dbReference>
<dbReference type="InterPro" id="IPR040315">
    <property type="entry name" value="WDR46/Utp7"/>
</dbReference>
<dbReference type="FunFam" id="2.130.10.10:FF:000378">
    <property type="entry name" value="U3 small nucleolar RNA-associated protein 7"/>
    <property type="match status" value="1"/>
</dbReference>
<keyword evidence="8" id="KW-1185">Reference proteome</keyword>
<dbReference type="PROSITE" id="PS50082">
    <property type="entry name" value="WD_REPEATS_2"/>
    <property type="match status" value="1"/>
</dbReference>
<organism evidence="8 9">
    <name type="scientific">Panagrellus redivivus</name>
    <name type="common">Microworm</name>
    <dbReference type="NCBI Taxonomy" id="6233"/>
    <lineage>
        <taxon>Eukaryota</taxon>
        <taxon>Metazoa</taxon>
        <taxon>Ecdysozoa</taxon>
        <taxon>Nematoda</taxon>
        <taxon>Chromadorea</taxon>
        <taxon>Rhabditida</taxon>
        <taxon>Tylenchina</taxon>
        <taxon>Panagrolaimomorpha</taxon>
        <taxon>Panagrolaimoidea</taxon>
        <taxon>Panagrolaimidae</taxon>
        <taxon>Panagrellus</taxon>
    </lineage>
</organism>
<name>A0A7E4ZV75_PANRE</name>
<evidence type="ECO:0000256" key="4">
    <source>
        <dbReference type="ARBA" id="ARBA00022737"/>
    </source>
</evidence>
<evidence type="ECO:0000256" key="2">
    <source>
        <dbReference type="ARBA" id="ARBA00022552"/>
    </source>
</evidence>
<sequence length="507" mass="56464">MGKEDVKRLRHIKKAPKPVKKLGKAALTDAPTVYAKRGQNAVKKEIDEAQILKNIHGHAGDAVVLRAKAAEKINPNRARDVVTKAKLKTHKKRIAEGIAKTAEAELLNTEEAGYLKTDDGSLTYNVKQAEITSSIDLATATRSFSLDLEHGPYRFDYGINGRELILGGRRGHIGVFDWMTKDLLLEKDLLESVKDVSFLHVSTLFAAAQRRWVHLYDEQGIELHCMKQFNEPKLLQFLPRHLLLSVATGTGYLHYLDITSGKIVNSFRMKEHGNPGAISLNQSNGVLLSGGHHGQVTMWTPNAKEPLVSIKAHTSSITGLTVDHLGNYFASSGSDGLVKLFDIRTYKQLSSYKVRGRVSCLDLSQRHNLALGIGQHVQVFQHVNRTSGLQKPYLSHFVGGDVRQVQFCAHEDVLGIGHERGFASILVPGSGDPDMAGLLHNPFESKAQRREREVKMLLDKIQPNMIALDPSTINRVRKAPEKVIDVKPAYEPKPDPTWALLHRFKRR</sequence>
<dbReference type="GO" id="GO:0032040">
    <property type="term" value="C:small-subunit processome"/>
    <property type="evidence" value="ECO:0007669"/>
    <property type="project" value="TreeGrafter"/>
</dbReference>
<dbReference type="InterPro" id="IPR036322">
    <property type="entry name" value="WD40_repeat_dom_sf"/>
</dbReference>
<dbReference type="SMART" id="SM01033">
    <property type="entry name" value="BING4CT"/>
    <property type="match status" value="1"/>
</dbReference>